<dbReference type="Proteomes" id="UP001085076">
    <property type="component" value="Miscellaneous, Linkage group lg04"/>
</dbReference>
<dbReference type="PROSITE" id="PS51375">
    <property type="entry name" value="PPR"/>
    <property type="match status" value="4"/>
</dbReference>
<dbReference type="InterPro" id="IPR046848">
    <property type="entry name" value="E_motif"/>
</dbReference>
<dbReference type="AlphaFoldDB" id="A0A9D5CMI4"/>
<feature type="transmembrane region" description="Helical" evidence="3">
    <location>
        <begin position="21"/>
        <end position="41"/>
    </location>
</feature>
<name>A0A9D5CMI4_9LILI</name>
<sequence length="578" mass="63802">MNSNFSRLILRCSDPKHLREIQAVLISGGLLLSGSFGVAFFHNALIRAYARASSPCSSIPLFSDLLRSGLLPDSHTFSFILKACSLVPARLTGLSAHALAVKLGLDFDLFVNNALIHFHSVTGTVSDARGLFDRSPQRDSVSYNSMISAYARVGDLSSARELFDEMPTRDVISWSAMIAGYAQGGRSKEALRLFTQMQAEGFAPGGKTLVSLLAACAHMGALEQGKWVHGYLRSNGIKIDVFLGTALIDMYAKCGEVDLGLEVFDEMPKKNLMAWTTMIKGLGMHGRGVEALKLFSEMERSGVVPDDIAFIGALCACTHAGLVDRGRHIFDSMTRSYGIIPKVEHYGCMVDLLARNGLLNEAKEIVESMPMKPDASVWGAFMAGCRFHRNVELAEYAVKHLIQLEPDTSGVYVLLANIYAASGRHADAKMVRYLMKKKRIEKTPGCTLVEIQGTVHQFLVGDSSHPRIEDILVKWDEIEGQIRSEGYVPNKKEVLLDINEDEKDDALSRHSEKLAIAFALISTEAGATIRLVKNLRVCTDCHDATKLISKVYEREIVVRDRTRFHLFKGGTCTCKDFW</sequence>
<feature type="repeat" description="PPR" evidence="2">
    <location>
        <begin position="271"/>
        <end position="305"/>
    </location>
</feature>
<dbReference type="GO" id="GO:0008270">
    <property type="term" value="F:zinc ion binding"/>
    <property type="evidence" value="ECO:0007669"/>
    <property type="project" value="InterPro"/>
</dbReference>
<evidence type="ECO:0000256" key="1">
    <source>
        <dbReference type="ARBA" id="ARBA00022737"/>
    </source>
</evidence>
<dbReference type="FunFam" id="1.25.40.10:FF:000184">
    <property type="entry name" value="Pentatricopeptide repeat-containing protein, chloroplastic"/>
    <property type="match status" value="1"/>
</dbReference>
<evidence type="ECO:0000259" key="4">
    <source>
        <dbReference type="Pfam" id="PF14432"/>
    </source>
</evidence>
<reference evidence="5" key="1">
    <citation type="submission" date="2021-03" db="EMBL/GenBank/DDBJ databases">
        <authorList>
            <person name="Li Z."/>
            <person name="Yang C."/>
        </authorList>
    </citation>
    <scope>NUCLEOTIDE SEQUENCE</scope>
    <source>
        <strain evidence="5">Dzin_1.0</strain>
        <tissue evidence="5">Leaf</tissue>
    </source>
</reference>
<dbReference type="OrthoDB" id="185373at2759"/>
<dbReference type="EMBL" id="JAGGNH010000004">
    <property type="protein sequence ID" value="KAJ0974875.1"/>
    <property type="molecule type" value="Genomic_DNA"/>
</dbReference>
<dbReference type="Gene3D" id="1.25.40.10">
    <property type="entry name" value="Tetratricopeptide repeat domain"/>
    <property type="match status" value="3"/>
</dbReference>
<dbReference type="InterPro" id="IPR046960">
    <property type="entry name" value="PPR_At4g14850-like_plant"/>
</dbReference>
<evidence type="ECO:0000256" key="2">
    <source>
        <dbReference type="PROSITE-ProRule" id="PRU00708"/>
    </source>
</evidence>
<dbReference type="GO" id="GO:0009451">
    <property type="term" value="P:RNA modification"/>
    <property type="evidence" value="ECO:0007669"/>
    <property type="project" value="InterPro"/>
</dbReference>
<dbReference type="PANTHER" id="PTHR47926:SF365">
    <property type="entry name" value="DYW DOMAIN-CONTAINING PROTEIN"/>
    <property type="match status" value="1"/>
</dbReference>
<dbReference type="InterPro" id="IPR011990">
    <property type="entry name" value="TPR-like_helical_dom_sf"/>
</dbReference>
<keyword evidence="1" id="KW-0677">Repeat</keyword>
<dbReference type="InterPro" id="IPR032867">
    <property type="entry name" value="DYW_dom"/>
</dbReference>
<protein>
    <recommendedName>
        <fullName evidence="4">DYW domain-containing protein</fullName>
    </recommendedName>
</protein>
<keyword evidence="3" id="KW-1133">Transmembrane helix</keyword>
<dbReference type="SUPFAM" id="SSF48452">
    <property type="entry name" value="TPR-like"/>
    <property type="match status" value="1"/>
</dbReference>
<evidence type="ECO:0000313" key="6">
    <source>
        <dbReference type="Proteomes" id="UP001085076"/>
    </source>
</evidence>
<proteinExistence type="predicted"/>
<comment type="caution">
    <text evidence="5">The sequence shown here is derived from an EMBL/GenBank/DDBJ whole genome shotgun (WGS) entry which is preliminary data.</text>
</comment>
<dbReference type="Pfam" id="PF01535">
    <property type="entry name" value="PPR"/>
    <property type="match status" value="3"/>
</dbReference>
<evidence type="ECO:0000256" key="3">
    <source>
        <dbReference type="SAM" id="Phobius"/>
    </source>
</evidence>
<dbReference type="Pfam" id="PF20431">
    <property type="entry name" value="E_motif"/>
    <property type="match status" value="1"/>
</dbReference>
<reference evidence="5" key="2">
    <citation type="journal article" date="2022" name="Hortic Res">
        <title>The genome of Dioscorea zingiberensis sheds light on the biosynthesis, origin and evolution of the medicinally important diosgenin saponins.</title>
        <authorList>
            <person name="Li Y."/>
            <person name="Tan C."/>
            <person name="Li Z."/>
            <person name="Guo J."/>
            <person name="Li S."/>
            <person name="Chen X."/>
            <person name="Wang C."/>
            <person name="Dai X."/>
            <person name="Yang H."/>
            <person name="Song W."/>
            <person name="Hou L."/>
            <person name="Xu J."/>
            <person name="Tong Z."/>
            <person name="Xu A."/>
            <person name="Yuan X."/>
            <person name="Wang W."/>
            <person name="Yang Q."/>
            <person name="Chen L."/>
            <person name="Sun Z."/>
            <person name="Wang K."/>
            <person name="Pan B."/>
            <person name="Chen J."/>
            <person name="Bao Y."/>
            <person name="Liu F."/>
            <person name="Qi X."/>
            <person name="Gang D.R."/>
            <person name="Wen J."/>
            <person name="Li J."/>
        </authorList>
    </citation>
    <scope>NUCLEOTIDE SEQUENCE</scope>
    <source>
        <strain evidence="5">Dzin_1.0</strain>
    </source>
</reference>
<dbReference type="Pfam" id="PF14432">
    <property type="entry name" value="DYW_deaminase"/>
    <property type="match status" value="1"/>
</dbReference>
<dbReference type="InterPro" id="IPR002885">
    <property type="entry name" value="PPR_rpt"/>
</dbReference>
<feature type="repeat" description="PPR" evidence="2">
    <location>
        <begin position="170"/>
        <end position="204"/>
    </location>
</feature>
<organism evidence="5 6">
    <name type="scientific">Dioscorea zingiberensis</name>
    <dbReference type="NCBI Taxonomy" id="325984"/>
    <lineage>
        <taxon>Eukaryota</taxon>
        <taxon>Viridiplantae</taxon>
        <taxon>Streptophyta</taxon>
        <taxon>Embryophyta</taxon>
        <taxon>Tracheophyta</taxon>
        <taxon>Spermatophyta</taxon>
        <taxon>Magnoliopsida</taxon>
        <taxon>Liliopsida</taxon>
        <taxon>Dioscoreales</taxon>
        <taxon>Dioscoreaceae</taxon>
        <taxon>Dioscorea</taxon>
    </lineage>
</organism>
<keyword evidence="3" id="KW-0812">Transmembrane</keyword>
<accession>A0A9D5CMI4</accession>
<feature type="domain" description="DYW" evidence="4">
    <location>
        <begin position="486"/>
        <end position="578"/>
    </location>
</feature>
<keyword evidence="6" id="KW-1185">Reference proteome</keyword>
<dbReference type="PANTHER" id="PTHR47926">
    <property type="entry name" value="PENTATRICOPEPTIDE REPEAT-CONTAINING PROTEIN"/>
    <property type="match status" value="1"/>
</dbReference>
<feature type="repeat" description="PPR" evidence="2">
    <location>
        <begin position="240"/>
        <end position="270"/>
    </location>
</feature>
<dbReference type="Pfam" id="PF13041">
    <property type="entry name" value="PPR_2"/>
    <property type="match status" value="1"/>
</dbReference>
<keyword evidence="3" id="KW-0472">Membrane</keyword>
<gene>
    <name evidence="5" type="ORF">J5N97_016840</name>
</gene>
<dbReference type="GO" id="GO:0003723">
    <property type="term" value="F:RNA binding"/>
    <property type="evidence" value="ECO:0007669"/>
    <property type="project" value="InterPro"/>
</dbReference>
<feature type="repeat" description="PPR" evidence="2">
    <location>
        <begin position="139"/>
        <end position="169"/>
    </location>
</feature>
<evidence type="ECO:0000313" key="5">
    <source>
        <dbReference type="EMBL" id="KAJ0974875.1"/>
    </source>
</evidence>
<dbReference type="FunFam" id="1.25.40.10:FF:000348">
    <property type="entry name" value="Pentatricopeptide repeat-containing protein chloroplastic"/>
    <property type="match status" value="1"/>
</dbReference>
<dbReference type="NCBIfam" id="TIGR00756">
    <property type="entry name" value="PPR"/>
    <property type="match status" value="4"/>
</dbReference>